<proteinExistence type="predicted"/>
<dbReference type="Proteomes" id="UP000575898">
    <property type="component" value="Unassembled WGS sequence"/>
</dbReference>
<sequence>MRQIALSGWSSLARLLTRRHSFKLRWLIACWLMPLAAHAAPVILVFGDSLSAGYGLTQQQSWVALLGQKLAPAYQVINASVSGETTAGGLSRLDAALAQHKPAIVVLELGANDGLRGLPLKLSKRNLGSMIDKARQAKAKVLLVGMQLPPNFGKSYSQQFAGMYSELAQSHKVPLLPFLLDGFADKPEWFQNDMIHPTAAAQPHIANTVERALKQVK</sequence>
<name>A0A840MK25_9PROT</name>
<dbReference type="EMBL" id="JACHHY010000018">
    <property type="protein sequence ID" value="MBB5019544.1"/>
    <property type="molecule type" value="Genomic_DNA"/>
</dbReference>
<dbReference type="EC" id="3.1.1.5" evidence="2"/>
<dbReference type="Pfam" id="PF13472">
    <property type="entry name" value="Lipase_GDSL_2"/>
    <property type="match status" value="1"/>
</dbReference>
<reference evidence="2 3" key="1">
    <citation type="submission" date="2020-08" db="EMBL/GenBank/DDBJ databases">
        <title>Genomic Encyclopedia of Type Strains, Phase IV (KMG-IV): sequencing the most valuable type-strain genomes for metagenomic binning, comparative biology and taxonomic classification.</title>
        <authorList>
            <person name="Goeker M."/>
        </authorList>
    </citation>
    <scope>NUCLEOTIDE SEQUENCE [LARGE SCALE GENOMIC DNA]</scope>
    <source>
        <strain evidence="2 3">DSM 27165</strain>
    </source>
</reference>
<dbReference type="PROSITE" id="PS01098">
    <property type="entry name" value="LIPASE_GDSL_SER"/>
    <property type="match status" value="1"/>
</dbReference>
<keyword evidence="2" id="KW-0378">Hydrolase</keyword>
<dbReference type="InterPro" id="IPR008265">
    <property type="entry name" value="Lipase_GDSL_AS"/>
</dbReference>
<dbReference type="InterPro" id="IPR036514">
    <property type="entry name" value="SGNH_hydro_sf"/>
</dbReference>
<dbReference type="EC" id="3.1.2.-" evidence="2"/>
<evidence type="ECO:0000313" key="3">
    <source>
        <dbReference type="Proteomes" id="UP000575898"/>
    </source>
</evidence>
<dbReference type="InterPro" id="IPR051532">
    <property type="entry name" value="Ester_Hydrolysis_Enzymes"/>
</dbReference>
<comment type="caution">
    <text evidence="2">The sequence shown here is derived from an EMBL/GenBank/DDBJ whole genome shotgun (WGS) entry which is preliminary data.</text>
</comment>
<evidence type="ECO:0000259" key="1">
    <source>
        <dbReference type="Pfam" id="PF13472"/>
    </source>
</evidence>
<organism evidence="2 3">
    <name type="scientific">Chitinivorax tropicus</name>
    <dbReference type="NCBI Taxonomy" id="714531"/>
    <lineage>
        <taxon>Bacteria</taxon>
        <taxon>Pseudomonadati</taxon>
        <taxon>Pseudomonadota</taxon>
        <taxon>Betaproteobacteria</taxon>
        <taxon>Chitinivorax</taxon>
    </lineage>
</organism>
<accession>A0A840MK25</accession>
<dbReference type="AlphaFoldDB" id="A0A840MK25"/>
<dbReference type="Gene3D" id="3.40.50.1110">
    <property type="entry name" value="SGNH hydrolase"/>
    <property type="match status" value="1"/>
</dbReference>
<dbReference type="GO" id="GO:0004622">
    <property type="term" value="F:phosphatidylcholine lysophospholipase activity"/>
    <property type="evidence" value="ECO:0007669"/>
    <property type="project" value="UniProtKB-EC"/>
</dbReference>
<dbReference type="SUPFAM" id="SSF52266">
    <property type="entry name" value="SGNH hydrolase"/>
    <property type="match status" value="1"/>
</dbReference>
<dbReference type="CDD" id="cd01822">
    <property type="entry name" value="Lysophospholipase_L1_like"/>
    <property type="match status" value="1"/>
</dbReference>
<feature type="domain" description="SGNH hydrolase-type esterase" evidence="1">
    <location>
        <begin position="45"/>
        <end position="201"/>
    </location>
</feature>
<dbReference type="PANTHER" id="PTHR30383">
    <property type="entry name" value="THIOESTERASE 1/PROTEASE 1/LYSOPHOSPHOLIPASE L1"/>
    <property type="match status" value="1"/>
</dbReference>
<evidence type="ECO:0000313" key="2">
    <source>
        <dbReference type="EMBL" id="MBB5019544.1"/>
    </source>
</evidence>
<dbReference type="PANTHER" id="PTHR30383:SF24">
    <property type="entry name" value="THIOESTERASE 1_PROTEASE 1_LYSOPHOSPHOLIPASE L1"/>
    <property type="match status" value="1"/>
</dbReference>
<keyword evidence="3" id="KW-1185">Reference proteome</keyword>
<protein>
    <submittedName>
        <fullName evidence="2">Acyl-CoA thioesterase-1</fullName>
        <ecNumber evidence="2">3.1.1.5</ecNumber>
        <ecNumber evidence="2">3.1.2.-</ecNumber>
    </submittedName>
</protein>
<dbReference type="GO" id="GO:0006629">
    <property type="term" value="P:lipid metabolic process"/>
    <property type="evidence" value="ECO:0007669"/>
    <property type="project" value="InterPro"/>
</dbReference>
<gene>
    <name evidence="2" type="ORF">HNQ59_002846</name>
</gene>
<dbReference type="InterPro" id="IPR013830">
    <property type="entry name" value="SGNH_hydro"/>
</dbReference>